<accession>A0A7K1FHH5</accession>
<dbReference type="InterPro" id="IPR011545">
    <property type="entry name" value="DEAD/DEAH_box_helicase_dom"/>
</dbReference>
<dbReference type="PANTHER" id="PTHR47964">
    <property type="entry name" value="ATP-DEPENDENT DNA HELICASE HOMOLOG RECG, CHLOROPLASTIC"/>
    <property type="match status" value="1"/>
</dbReference>
<evidence type="ECO:0000256" key="4">
    <source>
        <dbReference type="ARBA" id="ARBA00022806"/>
    </source>
</evidence>
<dbReference type="GO" id="GO:0006281">
    <property type="term" value="P:DNA repair"/>
    <property type="evidence" value="ECO:0007669"/>
    <property type="project" value="UniProtKB-KW"/>
</dbReference>
<dbReference type="InterPro" id="IPR033454">
    <property type="entry name" value="RecG_wedge"/>
</dbReference>
<evidence type="ECO:0000256" key="3">
    <source>
        <dbReference type="ARBA" id="ARBA00022801"/>
    </source>
</evidence>
<reference evidence="12 13" key="1">
    <citation type="submission" date="2019-11" db="EMBL/GenBank/DDBJ databases">
        <authorList>
            <person name="Jiang L.-Q."/>
        </authorList>
    </citation>
    <scope>NUCLEOTIDE SEQUENCE [LARGE SCALE GENOMIC DNA]</scope>
    <source>
        <strain evidence="12 13">YIM 132087</strain>
    </source>
</reference>
<dbReference type="GO" id="GO:0005524">
    <property type="term" value="F:ATP binding"/>
    <property type="evidence" value="ECO:0007669"/>
    <property type="project" value="UniProtKB-KW"/>
</dbReference>
<dbReference type="NCBIfam" id="NF008167">
    <property type="entry name" value="PRK10917.2-1"/>
    <property type="match status" value="1"/>
</dbReference>
<dbReference type="CDD" id="cd04488">
    <property type="entry name" value="RecG_wedge_OBF"/>
    <property type="match status" value="1"/>
</dbReference>
<dbReference type="PANTHER" id="PTHR47964:SF1">
    <property type="entry name" value="ATP-DEPENDENT DNA HELICASE HOMOLOG RECG, CHLOROPLASTIC"/>
    <property type="match status" value="1"/>
</dbReference>
<dbReference type="SMART" id="SM00487">
    <property type="entry name" value="DEXDc"/>
    <property type="match status" value="1"/>
</dbReference>
<dbReference type="InterPro" id="IPR014001">
    <property type="entry name" value="Helicase_ATP-bd"/>
</dbReference>
<dbReference type="InterPro" id="IPR047112">
    <property type="entry name" value="RecG/Mfd"/>
</dbReference>
<evidence type="ECO:0000259" key="10">
    <source>
        <dbReference type="PROSITE" id="PS51192"/>
    </source>
</evidence>
<dbReference type="CDD" id="cd17992">
    <property type="entry name" value="DEXHc_RecG"/>
    <property type="match status" value="1"/>
</dbReference>
<comment type="caution">
    <text evidence="12">The sequence shown here is derived from an EMBL/GenBank/DDBJ whole genome shotgun (WGS) entry which is preliminary data.</text>
</comment>
<evidence type="ECO:0000256" key="5">
    <source>
        <dbReference type="ARBA" id="ARBA00022840"/>
    </source>
</evidence>
<evidence type="ECO:0000313" key="12">
    <source>
        <dbReference type="EMBL" id="MTD13516.1"/>
    </source>
</evidence>
<dbReference type="InterPro" id="IPR027417">
    <property type="entry name" value="P-loop_NTPase"/>
</dbReference>
<dbReference type="InterPro" id="IPR001650">
    <property type="entry name" value="Helicase_C-like"/>
</dbReference>
<feature type="domain" description="Helicase C-terminal" evidence="11">
    <location>
        <begin position="504"/>
        <end position="684"/>
    </location>
</feature>
<evidence type="ECO:0000256" key="6">
    <source>
        <dbReference type="ARBA" id="ARBA00023125"/>
    </source>
</evidence>
<dbReference type="GO" id="GO:0016787">
    <property type="term" value="F:hydrolase activity"/>
    <property type="evidence" value="ECO:0007669"/>
    <property type="project" value="UniProtKB-KW"/>
</dbReference>
<feature type="domain" description="Helicase ATP-binding" evidence="10">
    <location>
        <begin position="306"/>
        <end position="481"/>
    </location>
</feature>
<dbReference type="AlphaFoldDB" id="A0A7K1FHH5"/>
<evidence type="ECO:0000313" key="13">
    <source>
        <dbReference type="Proteomes" id="UP000460221"/>
    </source>
</evidence>
<keyword evidence="4 12" id="KW-0347">Helicase</keyword>
<dbReference type="SUPFAM" id="SSF50249">
    <property type="entry name" value="Nucleic acid-binding proteins"/>
    <property type="match status" value="1"/>
</dbReference>
<organism evidence="12 13">
    <name type="scientific">Nakamurella alba</name>
    <dbReference type="NCBI Taxonomy" id="2665158"/>
    <lineage>
        <taxon>Bacteria</taxon>
        <taxon>Bacillati</taxon>
        <taxon>Actinomycetota</taxon>
        <taxon>Actinomycetes</taxon>
        <taxon>Nakamurellales</taxon>
        <taxon>Nakamurellaceae</taxon>
        <taxon>Nakamurella</taxon>
    </lineage>
</organism>
<dbReference type="InterPro" id="IPR045562">
    <property type="entry name" value="RecG_dom3_C"/>
</dbReference>
<dbReference type="GO" id="GO:0003678">
    <property type="term" value="F:DNA helicase activity"/>
    <property type="evidence" value="ECO:0007669"/>
    <property type="project" value="TreeGrafter"/>
</dbReference>
<sequence length="757" mass="82375">MTRMGSATDMATPLRHVVGARLANQFEDKLKIVTVGGLLRHYPRKYDKRGDLTDISKLKEGEKVTVWGTVRRADTRYPGPGSKVRSITKVTVSDGKTDITCTFFNQPWMSKQLSPGTNAMFAGTVGKFNGESQLSSPQVMIVGHENDTTLGDPDLRSVGRSKAKDQLATIEEFPGGSIPVYPVSEGISISVVQSAVRMVLDQLDEIHDPLPSSFRELHDLVGLDSALRNIHRPQSDEDLEKAKKRLRYDEALSVQLVLARRRELARQYPAEPCPPRPDGLLAAFDKNLPFTLTAGQQGVGEEITKDLSTIHPMNRLLQGEVGSGKTVVALRAMLQVIDNGRQAVLLAPTEVLAAQHARSLRHVLGPYARGGELGAPPEAIAITLLTGSMTAKAKRQALLDIVSGQAGIAVGTHALLSEGVYFAGLGLIVIDEQHRFGVEQRNVLRQRHPEGNPPHVLVMTATPIPRTVAMTVYGDLEVSNLIGLPRGRSPIATTAVPAKARPGWVDRAWERVHEEVGKGHQVYIVCPRIGDDDEGEDDGETHEPPDENGEEEKRPPLAVLAVARELAEGPLHGLRIGILHGRMPPTEKDAAMRAFTNGETEVLVSTTVIEVGVDVPNATMMVVLDAERFGMSQLHQLRGRVGRGSAPGICLLITEYGQRSPAMQRLEAVASTLDGFELAERDLELRREGNVIGTSQSGNRSGLRQLVLKDHRETIELARVDATRLVDADPSLALYPGLADMVRSLIGDDQQDFLEMG</sequence>
<name>A0A7K1FHH5_9ACTN</name>
<dbReference type="PROSITE" id="PS51194">
    <property type="entry name" value="HELICASE_CTER"/>
    <property type="match status" value="1"/>
</dbReference>
<feature type="compositionally biased region" description="Acidic residues" evidence="9">
    <location>
        <begin position="531"/>
        <end position="540"/>
    </location>
</feature>
<evidence type="ECO:0000259" key="11">
    <source>
        <dbReference type="PROSITE" id="PS51194"/>
    </source>
</evidence>
<keyword evidence="2" id="KW-0227">DNA damage</keyword>
<dbReference type="Pfam" id="PF19833">
    <property type="entry name" value="RecG_dom3_C"/>
    <property type="match status" value="1"/>
</dbReference>
<keyword evidence="6" id="KW-0238">DNA-binding</keyword>
<feature type="compositionally biased region" description="Basic and acidic residues" evidence="9">
    <location>
        <begin position="541"/>
        <end position="555"/>
    </location>
</feature>
<feature type="region of interest" description="Disordered" evidence="9">
    <location>
        <begin position="528"/>
        <end position="555"/>
    </location>
</feature>
<evidence type="ECO:0000256" key="1">
    <source>
        <dbReference type="ARBA" id="ARBA00022741"/>
    </source>
</evidence>
<evidence type="ECO:0000256" key="8">
    <source>
        <dbReference type="ARBA" id="ARBA00049819"/>
    </source>
</evidence>
<dbReference type="SUPFAM" id="SSF52540">
    <property type="entry name" value="P-loop containing nucleoside triphosphate hydrolases"/>
    <property type="match status" value="2"/>
</dbReference>
<dbReference type="GO" id="GO:0003677">
    <property type="term" value="F:DNA binding"/>
    <property type="evidence" value="ECO:0007669"/>
    <property type="project" value="UniProtKB-KW"/>
</dbReference>
<protein>
    <recommendedName>
        <fullName evidence="8">Probable DNA 3'-5' helicase RecG</fullName>
    </recommendedName>
</protein>
<keyword evidence="1" id="KW-0547">Nucleotide-binding</keyword>
<keyword evidence="5" id="KW-0067">ATP-binding</keyword>
<dbReference type="Pfam" id="PF00271">
    <property type="entry name" value="Helicase_C"/>
    <property type="match status" value="1"/>
</dbReference>
<keyword evidence="3" id="KW-0378">Hydrolase</keyword>
<evidence type="ECO:0000256" key="9">
    <source>
        <dbReference type="SAM" id="MobiDB-lite"/>
    </source>
</evidence>
<dbReference type="SMART" id="SM00490">
    <property type="entry name" value="HELICc"/>
    <property type="match status" value="1"/>
</dbReference>
<dbReference type="EMBL" id="WLYK01000001">
    <property type="protein sequence ID" value="MTD13516.1"/>
    <property type="molecule type" value="Genomic_DNA"/>
</dbReference>
<evidence type="ECO:0000256" key="2">
    <source>
        <dbReference type="ARBA" id="ARBA00022763"/>
    </source>
</evidence>
<dbReference type="PROSITE" id="PS51192">
    <property type="entry name" value="HELICASE_ATP_BIND_1"/>
    <property type="match status" value="1"/>
</dbReference>
<dbReference type="Proteomes" id="UP000460221">
    <property type="component" value="Unassembled WGS sequence"/>
</dbReference>
<dbReference type="Pfam" id="PF17191">
    <property type="entry name" value="RecG_wedge"/>
    <property type="match status" value="1"/>
</dbReference>
<dbReference type="Gene3D" id="2.40.50.140">
    <property type="entry name" value="Nucleic acid-binding proteins"/>
    <property type="match status" value="1"/>
</dbReference>
<keyword evidence="13" id="KW-1185">Reference proteome</keyword>
<keyword evidence="7" id="KW-0234">DNA repair</keyword>
<dbReference type="InterPro" id="IPR012340">
    <property type="entry name" value="NA-bd_OB-fold"/>
</dbReference>
<dbReference type="Gene3D" id="3.40.50.300">
    <property type="entry name" value="P-loop containing nucleotide triphosphate hydrolases"/>
    <property type="match status" value="2"/>
</dbReference>
<gene>
    <name evidence="12" type="primary">recG</name>
    <name evidence="12" type="ORF">GIS00_06105</name>
</gene>
<evidence type="ECO:0000256" key="7">
    <source>
        <dbReference type="ARBA" id="ARBA00023204"/>
    </source>
</evidence>
<dbReference type="Pfam" id="PF00270">
    <property type="entry name" value="DEAD"/>
    <property type="match status" value="1"/>
</dbReference>
<proteinExistence type="predicted"/>